<evidence type="ECO:0000256" key="2">
    <source>
        <dbReference type="ARBA" id="ARBA00022814"/>
    </source>
</evidence>
<dbReference type="Proteomes" id="UP000294616">
    <property type="component" value="Unassembled WGS sequence"/>
</dbReference>
<gene>
    <name evidence="7" type="ORF">C8N28_0923</name>
</gene>
<dbReference type="GO" id="GO:0006353">
    <property type="term" value="P:DNA-templated transcription termination"/>
    <property type="evidence" value="ECO:0007669"/>
    <property type="project" value="InterPro"/>
</dbReference>
<evidence type="ECO:0000256" key="5">
    <source>
        <dbReference type="ARBA" id="ARBA00023163"/>
    </source>
</evidence>
<proteinExistence type="inferred from homology"/>
<keyword evidence="3" id="KW-0694">RNA-binding</keyword>
<evidence type="ECO:0000256" key="4">
    <source>
        <dbReference type="ARBA" id="ARBA00023015"/>
    </source>
</evidence>
<keyword evidence="2" id="KW-0889">Transcription antitermination</keyword>
<dbReference type="GO" id="GO:0005829">
    <property type="term" value="C:cytosol"/>
    <property type="evidence" value="ECO:0007669"/>
    <property type="project" value="TreeGrafter"/>
</dbReference>
<evidence type="ECO:0000313" key="7">
    <source>
        <dbReference type="EMBL" id="TCK85611.1"/>
    </source>
</evidence>
<feature type="domain" description="NusB/RsmB/TIM44" evidence="6">
    <location>
        <begin position="179"/>
        <end position="297"/>
    </location>
</feature>
<dbReference type="SUPFAM" id="SSF48013">
    <property type="entry name" value="NusB-like"/>
    <property type="match status" value="1"/>
</dbReference>
<dbReference type="EMBL" id="SMGO01000001">
    <property type="protein sequence ID" value="TCK85611.1"/>
    <property type="molecule type" value="Genomic_DNA"/>
</dbReference>
<name>A0A4V2PYD8_9SPHI</name>
<dbReference type="PANTHER" id="PTHR11078:SF3">
    <property type="entry name" value="ANTITERMINATION NUSB DOMAIN-CONTAINING PROTEIN"/>
    <property type="match status" value="1"/>
</dbReference>
<evidence type="ECO:0000256" key="3">
    <source>
        <dbReference type="ARBA" id="ARBA00022884"/>
    </source>
</evidence>
<dbReference type="PANTHER" id="PTHR11078">
    <property type="entry name" value="N UTILIZATION SUBSTANCE PROTEIN B-RELATED"/>
    <property type="match status" value="1"/>
</dbReference>
<organism evidence="7 8">
    <name type="scientific">Albibacterium bauzanense</name>
    <dbReference type="NCBI Taxonomy" id="653929"/>
    <lineage>
        <taxon>Bacteria</taxon>
        <taxon>Pseudomonadati</taxon>
        <taxon>Bacteroidota</taxon>
        <taxon>Sphingobacteriia</taxon>
        <taxon>Sphingobacteriales</taxon>
        <taxon>Sphingobacteriaceae</taxon>
        <taxon>Albibacterium</taxon>
    </lineage>
</organism>
<dbReference type="Gene3D" id="1.10.940.10">
    <property type="entry name" value="NusB-like"/>
    <property type="match status" value="1"/>
</dbReference>
<sequence>MLNRRHLRIKVLQTLYAYNQSEEKEVSKFEKSLLNNVDQVYEMYIWLLNLLIEVADYTMIDAEGRARKHLPTENDLNNNLRFHDNAFIEALRKNGKFIDQTKKYRVSWAFDPEIAREIFQNLKNSEEYKAYLNQEDHSIAAEKDIIKYVFKRIILQLPAVEQVFEEKFINWQLDKEVLQALVAKTFKNFSSVDFSKNHLAELTPNWDEDREFILDLFILTISHSDEYQSFISGKTKNWEADRIALMDTLIMRLAICELINFSSIPVKVTINEYIEISKIFSTPKSNTFINGILDKVLSELKTSGRIRKQGRGLNE</sequence>
<comment type="caution">
    <text evidence="7">The sequence shown here is derived from an EMBL/GenBank/DDBJ whole genome shotgun (WGS) entry which is preliminary data.</text>
</comment>
<keyword evidence="8" id="KW-1185">Reference proteome</keyword>
<keyword evidence="4" id="KW-0805">Transcription regulation</keyword>
<dbReference type="GO" id="GO:0003723">
    <property type="term" value="F:RNA binding"/>
    <property type="evidence" value="ECO:0007669"/>
    <property type="project" value="UniProtKB-KW"/>
</dbReference>
<dbReference type="NCBIfam" id="TIGR01951">
    <property type="entry name" value="nusB"/>
    <property type="match status" value="1"/>
</dbReference>
<dbReference type="AlphaFoldDB" id="A0A4V2PYD8"/>
<evidence type="ECO:0000313" key="8">
    <source>
        <dbReference type="Proteomes" id="UP000294616"/>
    </source>
</evidence>
<evidence type="ECO:0000259" key="6">
    <source>
        <dbReference type="Pfam" id="PF01029"/>
    </source>
</evidence>
<dbReference type="Pfam" id="PF01029">
    <property type="entry name" value="NusB"/>
    <property type="match status" value="1"/>
</dbReference>
<dbReference type="GO" id="GO:0031564">
    <property type="term" value="P:transcription antitermination"/>
    <property type="evidence" value="ECO:0007669"/>
    <property type="project" value="UniProtKB-KW"/>
</dbReference>
<keyword evidence="5" id="KW-0804">Transcription</keyword>
<protein>
    <submittedName>
        <fullName evidence="7">NusB antitermination factor</fullName>
    </submittedName>
</protein>
<dbReference type="RefSeq" id="WP_132221947.1">
    <property type="nucleotide sequence ID" value="NZ_SMGO01000001.1"/>
</dbReference>
<accession>A0A4V2PYD8</accession>
<comment type="similarity">
    <text evidence="1">Belongs to the NusB family.</text>
</comment>
<dbReference type="InterPro" id="IPR006027">
    <property type="entry name" value="NusB_RsmB_TIM44"/>
</dbReference>
<dbReference type="InterPro" id="IPR035926">
    <property type="entry name" value="NusB-like_sf"/>
</dbReference>
<reference evidence="7 8" key="1">
    <citation type="submission" date="2019-03" db="EMBL/GenBank/DDBJ databases">
        <title>Genomic Encyclopedia of Archaeal and Bacterial Type Strains, Phase II (KMG-II): from individual species to whole genera.</title>
        <authorList>
            <person name="Goeker M."/>
        </authorList>
    </citation>
    <scope>NUCLEOTIDE SEQUENCE [LARGE SCALE GENOMIC DNA]</scope>
    <source>
        <strain evidence="7 8">DSM 22554</strain>
    </source>
</reference>
<dbReference type="OrthoDB" id="9787568at2"/>
<evidence type="ECO:0000256" key="1">
    <source>
        <dbReference type="ARBA" id="ARBA00005952"/>
    </source>
</evidence>
<dbReference type="InterPro" id="IPR011605">
    <property type="entry name" value="NusB_fam"/>
</dbReference>